<feature type="region of interest" description="Disordered" evidence="1">
    <location>
        <begin position="22"/>
        <end position="84"/>
    </location>
</feature>
<dbReference type="GO" id="GO:0006798">
    <property type="term" value="P:polyphosphate catabolic process"/>
    <property type="evidence" value="ECO:0007669"/>
    <property type="project" value="TreeGrafter"/>
</dbReference>
<dbReference type="Proteomes" id="UP001307849">
    <property type="component" value="Unassembled WGS sequence"/>
</dbReference>
<dbReference type="InterPro" id="IPR050126">
    <property type="entry name" value="Ap4A_hydrolase"/>
</dbReference>
<dbReference type="InterPro" id="IPR004843">
    <property type="entry name" value="Calcineurin-like_PHP"/>
</dbReference>
<dbReference type="Gene3D" id="3.60.21.10">
    <property type="match status" value="1"/>
</dbReference>
<feature type="compositionally biased region" description="Acidic residues" evidence="1">
    <location>
        <begin position="27"/>
        <end position="40"/>
    </location>
</feature>
<proteinExistence type="predicted"/>
<evidence type="ECO:0000256" key="1">
    <source>
        <dbReference type="SAM" id="MobiDB-lite"/>
    </source>
</evidence>
<accession>A0AAN8N3Y2</accession>
<feature type="compositionally biased region" description="Polar residues" evidence="1">
    <location>
        <begin position="57"/>
        <end position="66"/>
    </location>
</feature>
<dbReference type="SUPFAM" id="SSF56300">
    <property type="entry name" value="Metallo-dependent phosphatases"/>
    <property type="match status" value="1"/>
</dbReference>
<protein>
    <recommendedName>
        <fullName evidence="3">Calcineurin-like phosphoesterase domain-containing protein</fullName>
    </recommendedName>
</protein>
<evidence type="ECO:0000256" key="2">
    <source>
        <dbReference type="SAM" id="Phobius"/>
    </source>
</evidence>
<dbReference type="PANTHER" id="PTHR42850:SF4">
    <property type="entry name" value="ZINC-DEPENDENT ENDOPOLYPHOSPHATASE"/>
    <property type="match status" value="1"/>
</dbReference>
<feature type="region of interest" description="Disordered" evidence="1">
    <location>
        <begin position="289"/>
        <end position="352"/>
    </location>
</feature>
<feature type="compositionally biased region" description="Basic residues" evidence="1">
    <location>
        <begin position="327"/>
        <end position="352"/>
    </location>
</feature>
<dbReference type="AlphaFoldDB" id="A0AAN8N3Y2"/>
<reference evidence="4 5" key="1">
    <citation type="submission" date="2019-10" db="EMBL/GenBank/DDBJ databases">
        <authorList>
            <person name="Palmer J.M."/>
        </authorList>
    </citation>
    <scope>NUCLEOTIDE SEQUENCE [LARGE SCALE GENOMIC DNA]</scope>
    <source>
        <strain evidence="4 5">TWF506</strain>
    </source>
</reference>
<evidence type="ECO:0000313" key="5">
    <source>
        <dbReference type="Proteomes" id="UP001307849"/>
    </source>
</evidence>
<dbReference type="GO" id="GO:0000298">
    <property type="term" value="F:endopolyphosphatase activity"/>
    <property type="evidence" value="ECO:0007669"/>
    <property type="project" value="TreeGrafter"/>
</dbReference>
<dbReference type="EMBL" id="JAVHJM010000012">
    <property type="protein sequence ID" value="KAK6500663.1"/>
    <property type="molecule type" value="Genomic_DNA"/>
</dbReference>
<dbReference type="Pfam" id="PF00149">
    <property type="entry name" value="Metallophos"/>
    <property type="match status" value="1"/>
</dbReference>
<keyword evidence="5" id="KW-1185">Reference proteome</keyword>
<dbReference type="GO" id="GO:0005737">
    <property type="term" value="C:cytoplasm"/>
    <property type="evidence" value="ECO:0007669"/>
    <property type="project" value="TreeGrafter"/>
</dbReference>
<sequence length="503" mass="56792">MKYEKVPTEDYDDDAQELSVELATNVDSDEERDIDIDEEGSSSRNGLSLSESNNNNFDDATTSTSGKGKFSPRRHDSRSPLGVKKKRSRWARHLHIFLFLLFTAVVVFTFLPSAVKKLIIWRQNKLYGGSCHDNDKSLGPEDVDKITKSGGNGVDLLTTPSISHNPLKPYIQLSNLPSEYIPTQVEQKPQRHLIFIGDIHGMLDEFQELLQKLDSKGFLERAHIVVTGDFISKGPDSVALLDLLMSMKVSCVRGNHEDELMRVYWKLQTKADGGENGDDEGLGFKEIEDAVKDSEGNNEKEKLLGKRDDSDDSKDKDDDEDKEHEQRHKKHKNKDKKKKKHKHRNKHKKKYKHSDLVLAKSLKPHHAKFIDSCPLILKLNNVSNLGDIAVVHAGIMPGVELKDQQPSVVMNVRTFVKNHPTSGRKGLHWSKMWNEFIANRPSGQKPLTVVYGHDARRGLDIKKYTKGLDTNCVRGGRLTALVVEGGKHGKTSIVNVKCRKYLN</sequence>
<feature type="compositionally biased region" description="Basic and acidic residues" evidence="1">
    <location>
        <begin position="289"/>
        <end position="316"/>
    </location>
</feature>
<dbReference type="GO" id="GO:0016791">
    <property type="term" value="F:phosphatase activity"/>
    <property type="evidence" value="ECO:0007669"/>
    <property type="project" value="TreeGrafter"/>
</dbReference>
<gene>
    <name evidence="4" type="ORF">TWF506_003427</name>
</gene>
<dbReference type="InterPro" id="IPR029052">
    <property type="entry name" value="Metallo-depent_PP-like"/>
</dbReference>
<feature type="compositionally biased region" description="Low complexity" evidence="1">
    <location>
        <begin position="42"/>
        <end position="56"/>
    </location>
</feature>
<keyword evidence="2" id="KW-0812">Transmembrane</keyword>
<name>A0AAN8N3Y2_9PEZI</name>
<dbReference type="PANTHER" id="PTHR42850">
    <property type="entry name" value="METALLOPHOSPHOESTERASE"/>
    <property type="match status" value="1"/>
</dbReference>
<feature type="transmembrane region" description="Helical" evidence="2">
    <location>
        <begin position="94"/>
        <end position="115"/>
    </location>
</feature>
<organism evidence="4 5">
    <name type="scientific">Arthrobotrys conoides</name>
    <dbReference type="NCBI Taxonomy" id="74498"/>
    <lineage>
        <taxon>Eukaryota</taxon>
        <taxon>Fungi</taxon>
        <taxon>Dikarya</taxon>
        <taxon>Ascomycota</taxon>
        <taxon>Pezizomycotina</taxon>
        <taxon>Orbiliomycetes</taxon>
        <taxon>Orbiliales</taxon>
        <taxon>Orbiliaceae</taxon>
        <taxon>Arthrobotrys</taxon>
    </lineage>
</organism>
<evidence type="ECO:0000313" key="4">
    <source>
        <dbReference type="EMBL" id="KAK6500663.1"/>
    </source>
</evidence>
<keyword evidence="2" id="KW-0472">Membrane</keyword>
<evidence type="ECO:0000259" key="3">
    <source>
        <dbReference type="Pfam" id="PF00149"/>
    </source>
</evidence>
<keyword evidence="2" id="KW-1133">Transmembrane helix</keyword>
<comment type="caution">
    <text evidence="4">The sequence shown here is derived from an EMBL/GenBank/DDBJ whole genome shotgun (WGS) entry which is preliminary data.</text>
</comment>
<feature type="domain" description="Calcineurin-like phosphoesterase" evidence="3">
    <location>
        <begin position="193"/>
        <end position="368"/>
    </location>
</feature>